<evidence type="ECO:0000313" key="3">
    <source>
        <dbReference type="EMBL" id="GAT42662.1"/>
    </source>
</evidence>
<accession>A0ABQ0KUW4</accession>
<name>A0ABQ0KUW4_MYCCL</name>
<sequence length="520" mass="59647">MALQPLPPLPQRPGDRQWSPSVHHAYSFLVENFKHASRTLQEQTDPWRLRLAINLAVDQMFPALRAFEENSDQHNIPMPEDKDVEETPGVSTARTGKRGQPAKQIDPAMLSDLMSTTSNLKKTDIARALGVSRPTLDKELKKHNIKREYAPIRRKKLDKIVKTYRNAHSNAGRRYLTGNLLRLGLRVQRRRIEASITGLHASTNNKASTVLNVFLAATQEYGLPSRLRGDRGGENKKVSVYMIVMRGLGRGSFLWGSSTNNTRIERLWVEVGSHFVRQWRAFFYRLEDLHHLERRNPEHLWLLHQLFLDRINDDCDEFRAVWNLKPISGEGHNRSPEALLKLGQLQHGRYANASEYENDHPAVLQHYYGTHGPVQQRTQTGAGQLDDEEVSDADSDIEAYSDSDDENPHLNAAAIAESQRDEFNHKPVSVPKHSCPFDQDLDFQRFVQAIEQSTRKDLLPVGYGIRAEEWEDGIYAPYYIIKSGRKGSKRLRVDLPDEIWRPRSELWTRALAVLDHMISE</sequence>
<feature type="compositionally biased region" description="Polar residues" evidence="1">
    <location>
        <begin position="373"/>
        <end position="382"/>
    </location>
</feature>
<dbReference type="Proteomes" id="UP000815677">
    <property type="component" value="Unassembled WGS sequence"/>
</dbReference>
<protein>
    <recommendedName>
        <fullName evidence="2">Integrase core domain-containing protein</fullName>
    </recommendedName>
</protein>
<organism evidence="3 4">
    <name type="scientific">Mycena chlorophos</name>
    <name type="common">Agaric fungus</name>
    <name type="synonym">Agaricus chlorophos</name>
    <dbReference type="NCBI Taxonomy" id="658473"/>
    <lineage>
        <taxon>Eukaryota</taxon>
        <taxon>Fungi</taxon>
        <taxon>Dikarya</taxon>
        <taxon>Basidiomycota</taxon>
        <taxon>Agaricomycotina</taxon>
        <taxon>Agaricomycetes</taxon>
        <taxon>Agaricomycetidae</taxon>
        <taxon>Agaricales</taxon>
        <taxon>Marasmiineae</taxon>
        <taxon>Mycenaceae</taxon>
        <taxon>Mycena</taxon>
    </lineage>
</organism>
<feature type="compositionally biased region" description="Acidic residues" evidence="1">
    <location>
        <begin position="385"/>
        <end position="405"/>
    </location>
</feature>
<dbReference type="PANTHER" id="PTHR46791:SF5">
    <property type="entry name" value="CLR5 DOMAIN-CONTAINING PROTEIN-RELATED"/>
    <property type="match status" value="1"/>
</dbReference>
<evidence type="ECO:0000256" key="1">
    <source>
        <dbReference type="SAM" id="MobiDB-lite"/>
    </source>
</evidence>
<feature type="region of interest" description="Disordered" evidence="1">
    <location>
        <begin position="373"/>
        <end position="407"/>
    </location>
</feature>
<proteinExistence type="predicted"/>
<gene>
    <name evidence="3" type="ORF">MCHLO_00371</name>
</gene>
<keyword evidence="4" id="KW-1185">Reference proteome</keyword>
<feature type="region of interest" description="Disordered" evidence="1">
    <location>
        <begin position="71"/>
        <end position="106"/>
    </location>
</feature>
<dbReference type="InterPro" id="IPR058913">
    <property type="entry name" value="Integrase_dom_put"/>
</dbReference>
<evidence type="ECO:0000313" key="4">
    <source>
        <dbReference type="Proteomes" id="UP000815677"/>
    </source>
</evidence>
<dbReference type="EMBL" id="DF838172">
    <property type="protein sequence ID" value="GAT42662.1"/>
    <property type="molecule type" value="Genomic_DNA"/>
</dbReference>
<dbReference type="Pfam" id="PF24764">
    <property type="entry name" value="rva_4"/>
    <property type="match status" value="1"/>
</dbReference>
<reference evidence="3" key="1">
    <citation type="submission" date="2014-09" db="EMBL/GenBank/DDBJ databases">
        <title>Genome sequence of the luminous mushroom Mycena chlorophos for searching fungal bioluminescence genes.</title>
        <authorList>
            <person name="Tanaka Y."/>
            <person name="Kasuga D."/>
            <person name="Oba Y."/>
            <person name="Hase S."/>
            <person name="Sato K."/>
            <person name="Oba Y."/>
            <person name="Sakakibara Y."/>
        </authorList>
    </citation>
    <scope>NUCLEOTIDE SEQUENCE</scope>
</reference>
<dbReference type="PANTHER" id="PTHR46791">
    <property type="entry name" value="EXPRESSED PROTEIN"/>
    <property type="match status" value="1"/>
</dbReference>
<evidence type="ECO:0000259" key="2">
    <source>
        <dbReference type="Pfam" id="PF24764"/>
    </source>
</evidence>
<feature type="domain" description="Integrase core" evidence="2">
    <location>
        <begin position="195"/>
        <end position="348"/>
    </location>
</feature>